<reference evidence="2" key="1">
    <citation type="submission" date="2022-12" db="EMBL/GenBank/DDBJ databases">
        <title>Paraconexibacter alkalitolerans sp. nov. and Baekduia alba sp. nov., isolated from soil and emended description of the genera Paraconexibacter (Chun et al., 2020) and Baekduia (An et al., 2020).</title>
        <authorList>
            <person name="Vieira S."/>
            <person name="Huber K.J."/>
            <person name="Geppert A."/>
            <person name="Wolf J."/>
            <person name="Neumann-Schaal M."/>
            <person name="Muesken M."/>
            <person name="Overmann J."/>
        </authorList>
    </citation>
    <scope>NUCLEOTIDE SEQUENCE</scope>
    <source>
        <strain evidence="2">AEG42_29</strain>
    </source>
</reference>
<dbReference type="EMBL" id="CP114014">
    <property type="protein sequence ID" value="XAY03869.1"/>
    <property type="molecule type" value="Genomic_DNA"/>
</dbReference>
<dbReference type="AlphaFoldDB" id="A0AAU7AQB0"/>
<evidence type="ECO:0008006" key="3">
    <source>
        <dbReference type="Google" id="ProtNLM"/>
    </source>
</evidence>
<feature type="signal peptide" evidence="1">
    <location>
        <begin position="1"/>
        <end position="35"/>
    </location>
</feature>
<name>A0AAU7AQB0_9ACTN</name>
<evidence type="ECO:0000313" key="2">
    <source>
        <dbReference type="EMBL" id="XAY03869.1"/>
    </source>
</evidence>
<feature type="chain" id="PRO_5044008752" description="Bacterial Ig domain-containing protein" evidence="1">
    <location>
        <begin position="36"/>
        <end position="571"/>
    </location>
</feature>
<evidence type="ECO:0000256" key="1">
    <source>
        <dbReference type="SAM" id="SignalP"/>
    </source>
</evidence>
<keyword evidence="1" id="KW-0732">Signal</keyword>
<gene>
    <name evidence="2" type="ORF">DSM112329_00692</name>
</gene>
<organism evidence="2">
    <name type="scientific">Paraconexibacter sp. AEG42_29</name>
    <dbReference type="NCBI Taxonomy" id="2997339"/>
    <lineage>
        <taxon>Bacteria</taxon>
        <taxon>Bacillati</taxon>
        <taxon>Actinomycetota</taxon>
        <taxon>Thermoleophilia</taxon>
        <taxon>Solirubrobacterales</taxon>
        <taxon>Paraconexibacteraceae</taxon>
        <taxon>Paraconexibacter</taxon>
    </lineage>
</organism>
<proteinExistence type="predicted"/>
<dbReference type="KEGG" id="parq:DSM112329_00692"/>
<protein>
    <recommendedName>
        <fullName evidence="3">Bacterial Ig domain-containing protein</fullName>
    </recommendedName>
</protein>
<accession>A0AAU7AQB0</accession>
<sequence length="571" mass="59974">MPTTRRITSSRRAAGVVLALGAALAAGVQATPANADEPVQQTPTGLGLTADAGYVAWQAQDARKGPFRFHVLKAGAPAGTAPTVIGPALTRGTNLDVGRGRDGSAQLVWAEGCSLKAARCAVRTLAATGGTPKLLTRIPYTGNGTPHVALDGARLVYTQAVYTRPSGTGKKRKACDSLRTRTLTAGGRPRQLVLGTGCVPVLQLDVEGSWVAVLINRGNVYSGGDPTEARVIRTDGRGSRSLERESQGEESNYIDSIAIDRGRVYTALGGQRQANLFRRFDPATGRRSDTRLFSAFSGGFARDGGHQYWVQPGTGNAYDADCYEDTGAPCLLVAGPDPWAGRRTLLAQVRMDQPEPVYVDRAVTLTGVVTRTVADRVKRQVTSPQLGVPIQLTTSMLDDQGQRAPFTPIGQATTSGADGTWSVTVPAPQQVHRGFDVHAGGPGAFDVLRSGDALFPTVYTHLDATAQSRSGGNVTVTGTIDPPQPGRKVVLNRRSTRVCNDPFGTWRPSPAQVGVPKGCHDTFKGLGSAAVSADGASFTITRPSGGGVFWVALDNPKFGQLGGETAQLTVP</sequence>
<dbReference type="RefSeq" id="WP_354700418.1">
    <property type="nucleotide sequence ID" value="NZ_CP114014.1"/>
</dbReference>